<keyword evidence="2" id="KW-1185">Reference proteome</keyword>
<proteinExistence type="predicted"/>
<accession>A0A328TJK6</accession>
<evidence type="ECO:0000313" key="1">
    <source>
        <dbReference type="EMBL" id="RAP70807.1"/>
    </source>
</evidence>
<evidence type="ECO:0000313" key="2">
    <source>
        <dbReference type="Proteomes" id="UP000244334"/>
    </source>
</evidence>
<dbReference type="EMBL" id="LJAM02000258">
    <property type="protein sequence ID" value="RAP70807.1"/>
    <property type="molecule type" value="Genomic_DNA"/>
</dbReference>
<comment type="caution">
    <text evidence="1">The sequence shown here is derived from an EMBL/GenBank/DDBJ whole genome shotgun (WGS) entry which is preliminary data.</text>
</comment>
<gene>
    <name evidence="1" type="ORF">ACZ87_02387</name>
</gene>
<dbReference type="Proteomes" id="UP000244334">
    <property type="component" value="Unassembled WGS sequence"/>
</dbReference>
<dbReference type="AlphaFoldDB" id="A0A328TJK6"/>
<name>A0A328TJK6_9GAMM</name>
<organism evidence="1 2">
    <name type="scientific">Candidatus Erwinia dacicola</name>
    <dbReference type="NCBI Taxonomy" id="252393"/>
    <lineage>
        <taxon>Bacteria</taxon>
        <taxon>Pseudomonadati</taxon>
        <taxon>Pseudomonadota</taxon>
        <taxon>Gammaproteobacteria</taxon>
        <taxon>Enterobacterales</taxon>
        <taxon>Erwiniaceae</taxon>
        <taxon>Erwinia</taxon>
    </lineage>
</organism>
<reference evidence="1" key="1">
    <citation type="submission" date="2018-04" db="EMBL/GenBank/DDBJ databases">
        <title>Genomes of the Obligate Erwinia dacicola and Facultative Enterobacter sp. OLF Endosymbionts of the Olive Fruit fly, Bactrocera oleae.</title>
        <authorList>
            <person name="Estes A.M."/>
            <person name="Hearn D.J."/>
            <person name="Agarwal S."/>
            <person name="Pierson E.A."/>
            <person name="Dunning-Hotopp J.C."/>
        </authorList>
    </citation>
    <scope>NUCLEOTIDE SEQUENCE [LARGE SCALE GENOMIC DNA]</scope>
    <source>
        <strain evidence="1">Oroville</strain>
    </source>
</reference>
<sequence>MAGNLQGKGERIMSLNGVSTCKIDALVQSMGMTGISRS</sequence>
<protein>
    <submittedName>
        <fullName evidence="1">Uncharacterized protein</fullName>
    </submittedName>
</protein>